<accession>A0A8J3M7I6</accession>
<sequence>MRLHIIAALLALVPGIAAAAEQFTCSFKEGCGTFDCGADAPFNATLVPGATGWVLMLKDETIGTFTEFDSSEAARHFVSSDIDPDAGAAGLLSIFKNGTAFLSLHGDFMTPSAQTHSGQCTLEVS</sequence>
<reference evidence="2" key="1">
    <citation type="journal article" date="2014" name="Int. J. Syst. Evol. Microbiol.">
        <title>Complete genome sequence of Corynebacterium casei LMG S-19264T (=DSM 44701T), isolated from a smear-ripened cheese.</title>
        <authorList>
            <consortium name="US DOE Joint Genome Institute (JGI-PGF)"/>
            <person name="Walter F."/>
            <person name="Albersmeier A."/>
            <person name="Kalinowski J."/>
            <person name="Ruckert C."/>
        </authorList>
    </citation>
    <scope>NUCLEOTIDE SEQUENCE</scope>
    <source>
        <strain evidence="2">KCTC 42650</strain>
    </source>
</reference>
<name>A0A8J3M7I6_9RHOB</name>
<feature type="chain" id="PRO_5035182732" evidence="1">
    <location>
        <begin position="20"/>
        <end position="125"/>
    </location>
</feature>
<dbReference type="EMBL" id="BNCJ01000006">
    <property type="protein sequence ID" value="GHF52753.1"/>
    <property type="molecule type" value="Genomic_DNA"/>
</dbReference>
<reference evidence="2" key="2">
    <citation type="submission" date="2020-09" db="EMBL/GenBank/DDBJ databases">
        <authorList>
            <person name="Sun Q."/>
            <person name="Kim S."/>
        </authorList>
    </citation>
    <scope>NUCLEOTIDE SEQUENCE</scope>
    <source>
        <strain evidence="2">KCTC 42650</strain>
    </source>
</reference>
<feature type="signal peptide" evidence="1">
    <location>
        <begin position="1"/>
        <end position="19"/>
    </location>
</feature>
<evidence type="ECO:0000313" key="2">
    <source>
        <dbReference type="EMBL" id="GHF52753.1"/>
    </source>
</evidence>
<protein>
    <submittedName>
        <fullName evidence="2">Uncharacterized protein</fullName>
    </submittedName>
</protein>
<organism evidence="2 3">
    <name type="scientific">Seohaeicola zhoushanensis</name>
    <dbReference type="NCBI Taxonomy" id="1569283"/>
    <lineage>
        <taxon>Bacteria</taxon>
        <taxon>Pseudomonadati</taxon>
        <taxon>Pseudomonadota</taxon>
        <taxon>Alphaproteobacteria</taxon>
        <taxon>Rhodobacterales</taxon>
        <taxon>Roseobacteraceae</taxon>
        <taxon>Seohaeicola</taxon>
    </lineage>
</organism>
<dbReference type="Proteomes" id="UP000626220">
    <property type="component" value="Unassembled WGS sequence"/>
</dbReference>
<proteinExistence type="predicted"/>
<evidence type="ECO:0000256" key="1">
    <source>
        <dbReference type="SAM" id="SignalP"/>
    </source>
</evidence>
<dbReference type="AlphaFoldDB" id="A0A8J3M7I6"/>
<keyword evidence="3" id="KW-1185">Reference proteome</keyword>
<comment type="caution">
    <text evidence="2">The sequence shown here is derived from an EMBL/GenBank/DDBJ whole genome shotgun (WGS) entry which is preliminary data.</text>
</comment>
<gene>
    <name evidence="2" type="ORF">GCM10017056_25400</name>
</gene>
<dbReference type="RefSeq" id="WP_189680469.1">
    <property type="nucleotide sequence ID" value="NZ_BNCJ01000006.1"/>
</dbReference>
<evidence type="ECO:0000313" key="3">
    <source>
        <dbReference type="Proteomes" id="UP000626220"/>
    </source>
</evidence>
<keyword evidence="1" id="KW-0732">Signal</keyword>